<protein>
    <submittedName>
        <fullName evidence="1">Uncharacterized protein</fullName>
    </submittedName>
</protein>
<organism evidence="1 2">
    <name type="scientific">Eretmocerus hayati</name>
    <dbReference type="NCBI Taxonomy" id="131215"/>
    <lineage>
        <taxon>Eukaryota</taxon>
        <taxon>Metazoa</taxon>
        <taxon>Ecdysozoa</taxon>
        <taxon>Arthropoda</taxon>
        <taxon>Hexapoda</taxon>
        <taxon>Insecta</taxon>
        <taxon>Pterygota</taxon>
        <taxon>Neoptera</taxon>
        <taxon>Endopterygota</taxon>
        <taxon>Hymenoptera</taxon>
        <taxon>Apocrita</taxon>
        <taxon>Proctotrupomorpha</taxon>
        <taxon>Chalcidoidea</taxon>
        <taxon>Aphelinidae</taxon>
        <taxon>Aphelininae</taxon>
        <taxon>Eretmocerus</taxon>
    </lineage>
</organism>
<reference evidence="1" key="1">
    <citation type="submission" date="2023-04" db="EMBL/GenBank/DDBJ databases">
        <title>A chromosome-level genome assembly of the parasitoid wasp Eretmocerus hayati.</title>
        <authorList>
            <person name="Zhong Y."/>
            <person name="Liu S."/>
            <person name="Liu Y."/>
        </authorList>
    </citation>
    <scope>NUCLEOTIDE SEQUENCE</scope>
    <source>
        <strain evidence="1">ZJU_SS_LIU_2023</strain>
    </source>
</reference>
<keyword evidence="2" id="KW-1185">Reference proteome</keyword>
<proteinExistence type="predicted"/>
<comment type="caution">
    <text evidence="1">The sequence shown here is derived from an EMBL/GenBank/DDBJ whole genome shotgun (WGS) entry which is preliminary data.</text>
</comment>
<evidence type="ECO:0000313" key="1">
    <source>
        <dbReference type="EMBL" id="KAJ8682120.1"/>
    </source>
</evidence>
<dbReference type="EMBL" id="CM056741">
    <property type="protein sequence ID" value="KAJ8682120.1"/>
    <property type="molecule type" value="Genomic_DNA"/>
</dbReference>
<evidence type="ECO:0000313" key="2">
    <source>
        <dbReference type="Proteomes" id="UP001239111"/>
    </source>
</evidence>
<sequence length="879" mass="99582">MNPILILFMLQVLTTVLGVLQSDFAEITDHPWMVLVSSSAAPGRQCNGVIVAPHYVLTSNLCASYAQESGWMIRSGSNTPDWNGSEHELDKIIWYENLNDILPTYALIRVKQPFIYGQNRKPISLFEEDLNLNISKTANITGWGRLSNHDKISHELRVLSVDLLNEQECRGYNDTKRGICVSKINSEGKLFKIGELFVPLVINGSLTGFGITHINNKLDHKFAIFKKTAPFTSWIRDNTDNRVYYSDLLANIVAGYHLDKLPQLLAMKLCYVGVRVWQQGLVEIPAVVPPVSEDGRSDFAEITDHPWMVFVGTSPHTGRQCNGVIVAPHYVLTSSYCASYTQQLGWIIRSGSDTLDWNGSKHQLDKIIRHSNQDEMEKLPFFALIRVKQPFISGTIRKSIPLIGEDWNISHSKIANVTGWEQLSTHDENSNKLRVLSVNLLNEQECGGYNDTRRGICVSKTDSEGKLIRIRRVYVPLVINGSLAGLGIMHVNSKLDREFAIFKRVSPFIKWIRDNTDQQIYYSDLLTDTWADYHMDDLLVLFGMKLCYVAARLGQQYLNEMPQFNLPVYGELRSDFAEITDHPWMVLVGTFAFSGLQCNGVIVAPHYVLTSSYCASYAQRSGWIIRSGSNTPDWNGSKHQLDKIIRYSSQDGREKLPFFALIRVKQPFMYGKKRKPISLVEEDSNLSNSKIANVTGWGRLSARDKISNKLRVLSVNLLNEQECSEYNDTKRGICVSKTDSEGKLVKIGGISVPLVINGSLVGLGIMHVHDGTVGEFTIFRRTASFIKWIRDNAENRIDYSDLVVDTRSNNHMNELMITLTLRSFGRLEKKRPVAHRRKWARQEYLKFDYGQSGPAAKFIEETVHLSHIPETPRYHGPSL</sequence>
<gene>
    <name evidence="1" type="ORF">QAD02_017912</name>
</gene>
<name>A0ACC2PEW3_9HYME</name>
<accession>A0ACC2PEW3</accession>
<dbReference type="Proteomes" id="UP001239111">
    <property type="component" value="Chromosome 1"/>
</dbReference>